<reference evidence="1 2" key="1">
    <citation type="submission" date="2020-08" db="EMBL/GenBank/DDBJ databases">
        <title>Genomic Encyclopedia of Type Strains, Phase IV (KMG-V): Genome sequencing to study the core and pangenomes of soil and plant-associated prokaryotes.</title>
        <authorList>
            <person name="Whitman W."/>
        </authorList>
    </citation>
    <scope>NUCLEOTIDE SEQUENCE [LARGE SCALE GENOMIC DNA]</scope>
    <source>
        <strain evidence="1 2">SEMIA 4064</strain>
    </source>
</reference>
<dbReference type="RefSeq" id="WP_210318853.1">
    <property type="nucleotide sequence ID" value="NZ_JACHBI010000005.1"/>
</dbReference>
<dbReference type="EMBL" id="JACHBI010000005">
    <property type="protein sequence ID" value="MBB5574614.1"/>
    <property type="molecule type" value="Genomic_DNA"/>
</dbReference>
<gene>
    <name evidence="1" type="ORF">GGD50_003241</name>
</gene>
<dbReference type="Proteomes" id="UP000549882">
    <property type="component" value="Unassembled WGS sequence"/>
</dbReference>
<keyword evidence="2" id="KW-1185">Reference proteome</keyword>
<evidence type="ECO:0000313" key="2">
    <source>
        <dbReference type="Proteomes" id="UP000549882"/>
    </source>
</evidence>
<protein>
    <submittedName>
        <fullName evidence="1">Uncharacterized protein</fullName>
    </submittedName>
</protein>
<sequence>MIKPNDSSHWVLKPRTGLGNISFGMDRNAVNAIAAYGAVTGSRDSNPIPEDEATAFLRTLGVPDSDITAALGKQAEFVRPNVLTEARATGLVLEYDETGLFQILADIRADKLNYDGRFIFREPPLDIIKHLAAALRERPIIFENEVVFANNLIFLFEFVKVSKDGPSYLDGSRADRTIIWRPKPRDMGEDLSKYKPMDL</sequence>
<organism evidence="1 2">
    <name type="scientific">Rhizobium paranaense</name>
    <dbReference type="NCBI Taxonomy" id="1650438"/>
    <lineage>
        <taxon>Bacteria</taxon>
        <taxon>Pseudomonadati</taxon>
        <taxon>Pseudomonadota</taxon>
        <taxon>Alphaproteobacteria</taxon>
        <taxon>Hyphomicrobiales</taxon>
        <taxon>Rhizobiaceae</taxon>
        <taxon>Rhizobium/Agrobacterium group</taxon>
        <taxon>Rhizobium</taxon>
    </lineage>
</organism>
<evidence type="ECO:0000313" key="1">
    <source>
        <dbReference type="EMBL" id="MBB5574614.1"/>
    </source>
</evidence>
<name>A0A7W8XSN7_9HYPH</name>
<proteinExistence type="predicted"/>
<dbReference type="AlphaFoldDB" id="A0A7W8XSN7"/>
<accession>A0A7W8XSN7</accession>
<comment type="caution">
    <text evidence="1">The sequence shown here is derived from an EMBL/GenBank/DDBJ whole genome shotgun (WGS) entry which is preliminary data.</text>
</comment>